<dbReference type="AlphaFoldDB" id="A0AAE0U0S5"/>
<feature type="compositionally biased region" description="Acidic residues" evidence="1">
    <location>
        <begin position="331"/>
        <end position="399"/>
    </location>
</feature>
<reference evidence="2" key="2">
    <citation type="submission" date="2023-06" db="EMBL/GenBank/DDBJ databases">
        <authorList>
            <consortium name="Lawrence Berkeley National Laboratory"/>
            <person name="Haridas S."/>
            <person name="Hensen N."/>
            <person name="Bonometti L."/>
            <person name="Westerberg I."/>
            <person name="Brannstrom I.O."/>
            <person name="Guillou S."/>
            <person name="Cros-Aarteil S."/>
            <person name="Calhoun S."/>
            <person name="Kuo A."/>
            <person name="Mondo S."/>
            <person name="Pangilinan J."/>
            <person name="Riley R."/>
            <person name="LaButti K."/>
            <person name="Andreopoulos B."/>
            <person name="Lipzen A."/>
            <person name="Chen C."/>
            <person name="Yanf M."/>
            <person name="Daum C."/>
            <person name="Ng V."/>
            <person name="Clum A."/>
            <person name="Steindorff A."/>
            <person name="Ohm R."/>
            <person name="Martin F."/>
            <person name="Silar P."/>
            <person name="Natvig D."/>
            <person name="Lalanne C."/>
            <person name="Gautier V."/>
            <person name="Ament-velasquez S.L."/>
            <person name="Kruys A."/>
            <person name="Hutchinson M.I."/>
            <person name="Powell A.J."/>
            <person name="Barry K."/>
            <person name="Miller A.N."/>
            <person name="Grigoriev I.V."/>
            <person name="Debuchy R."/>
            <person name="Gladieux P."/>
            <person name="Thoren M.H."/>
            <person name="Johannesson H."/>
        </authorList>
    </citation>
    <scope>NUCLEOTIDE SEQUENCE</scope>
    <source>
        <strain evidence="2">CBS 232.78</strain>
    </source>
</reference>
<feature type="region of interest" description="Disordered" evidence="1">
    <location>
        <begin position="328"/>
        <end position="424"/>
    </location>
</feature>
<evidence type="ECO:0000313" key="2">
    <source>
        <dbReference type="EMBL" id="KAK3386646.1"/>
    </source>
</evidence>
<organism evidence="2 3">
    <name type="scientific">Podospora didyma</name>
    <dbReference type="NCBI Taxonomy" id="330526"/>
    <lineage>
        <taxon>Eukaryota</taxon>
        <taxon>Fungi</taxon>
        <taxon>Dikarya</taxon>
        <taxon>Ascomycota</taxon>
        <taxon>Pezizomycotina</taxon>
        <taxon>Sordariomycetes</taxon>
        <taxon>Sordariomycetidae</taxon>
        <taxon>Sordariales</taxon>
        <taxon>Podosporaceae</taxon>
        <taxon>Podospora</taxon>
    </lineage>
</organism>
<gene>
    <name evidence="2" type="ORF">B0H63DRAFT_520724</name>
</gene>
<dbReference type="Proteomes" id="UP001285441">
    <property type="component" value="Unassembled WGS sequence"/>
</dbReference>
<keyword evidence="3" id="KW-1185">Reference proteome</keyword>
<proteinExistence type="predicted"/>
<reference evidence="2" key="1">
    <citation type="journal article" date="2023" name="Mol. Phylogenet. Evol.">
        <title>Genome-scale phylogeny and comparative genomics of the fungal order Sordariales.</title>
        <authorList>
            <person name="Hensen N."/>
            <person name="Bonometti L."/>
            <person name="Westerberg I."/>
            <person name="Brannstrom I.O."/>
            <person name="Guillou S."/>
            <person name="Cros-Aarteil S."/>
            <person name="Calhoun S."/>
            <person name="Haridas S."/>
            <person name="Kuo A."/>
            <person name="Mondo S."/>
            <person name="Pangilinan J."/>
            <person name="Riley R."/>
            <person name="LaButti K."/>
            <person name="Andreopoulos B."/>
            <person name="Lipzen A."/>
            <person name="Chen C."/>
            <person name="Yan M."/>
            <person name="Daum C."/>
            <person name="Ng V."/>
            <person name="Clum A."/>
            <person name="Steindorff A."/>
            <person name="Ohm R.A."/>
            <person name="Martin F."/>
            <person name="Silar P."/>
            <person name="Natvig D.O."/>
            <person name="Lalanne C."/>
            <person name="Gautier V."/>
            <person name="Ament-Velasquez S.L."/>
            <person name="Kruys A."/>
            <person name="Hutchinson M.I."/>
            <person name="Powell A.J."/>
            <person name="Barry K."/>
            <person name="Miller A.N."/>
            <person name="Grigoriev I.V."/>
            <person name="Debuchy R."/>
            <person name="Gladieux P."/>
            <person name="Hiltunen Thoren M."/>
            <person name="Johannesson H."/>
        </authorList>
    </citation>
    <scope>NUCLEOTIDE SEQUENCE</scope>
    <source>
        <strain evidence="2">CBS 232.78</strain>
    </source>
</reference>
<dbReference type="EMBL" id="JAULSW010000003">
    <property type="protein sequence ID" value="KAK3386646.1"/>
    <property type="molecule type" value="Genomic_DNA"/>
</dbReference>
<comment type="caution">
    <text evidence="2">The sequence shown here is derived from an EMBL/GenBank/DDBJ whole genome shotgun (WGS) entry which is preliminary data.</text>
</comment>
<sequence length="424" mass="47267">MKPMEFYHLSGLGLQKDTLFLFNTKFTELNRLRKFFDRVGYYHITSQGGIRLPREVWNLVFDKLSDEAKQDPEFCFVKASVISALCTDTKIFIRLTRHDFALKIAAAFLKGRSSLPRGRRLLASNLFNPASVAEFERFLSNATPKEADDINRASREILNSLGMTIPTTRLLNPLALEIQGKHTNDSCAIIPALTKLSGRENVFTISYKKDMPRGLETGLYFDVFACDVIARIDGGSCWVCASHRFFCASPKCVCVDERYGGAAKTMFGFEQVAVRCGNNTTGRGKFVACPLCLGPDLTRQHIYHLRNLGIGQEGTEKMDEMIRVRKRELGYDSDSDSDSDEESEDVDEGGSDDGSDGVSEDGSDDGSEEDADDDAEDESEGGAEDDSDGSDPDEGSDWDPNEHPDPDSDLDDESRSRGKRRRRY</sequence>
<name>A0AAE0U0S5_9PEZI</name>
<accession>A0AAE0U0S5</accession>
<protein>
    <submittedName>
        <fullName evidence="2">Uncharacterized protein</fullName>
    </submittedName>
</protein>
<evidence type="ECO:0000313" key="3">
    <source>
        <dbReference type="Proteomes" id="UP001285441"/>
    </source>
</evidence>
<evidence type="ECO:0000256" key="1">
    <source>
        <dbReference type="SAM" id="MobiDB-lite"/>
    </source>
</evidence>